<comment type="caution">
    <text evidence="4">The sequence shown here is derived from an EMBL/GenBank/DDBJ whole genome shotgun (WGS) entry which is preliminary data.</text>
</comment>
<dbReference type="GO" id="GO:0016887">
    <property type="term" value="F:ATP hydrolysis activity"/>
    <property type="evidence" value="ECO:0007669"/>
    <property type="project" value="InterPro"/>
</dbReference>
<organism evidence="4 5">
    <name type="scientific">Fasciola hepatica</name>
    <name type="common">Liver fluke</name>
    <dbReference type="NCBI Taxonomy" id="6192"/>
    <lineage>
        <taxon>Eukaryota</taxon>
        <taxon>Metazoa</taxon>
        <taxon>Spiralia</taxon>
        <taxon>Lophotrochozoa</taxon>
        <taxon>Platyhelminthes</taxon>
        <taxon>Trematoda</taxon>
        <taxon>Digenea</taxon>
        <taxon>Plagiorchiida</taxon>
        <taxon>Echinostomata</taxon>
        <taxon>Echinostomatoidea</taxon>
        <taxon>Fasciolidae</taxon>
        <taxon>Fasciola</taxon>
    </lineage>
</organism>
<dbReference type="GO" id="GO:0008233">
    <property type="term" value="F:peptidase activity"/>
    <property type="evidence" value="ECO:0007669"/>
    <property type="project" value="UniProtKB-KW"/>
</dbReference>
<dbReference type="EMBL" id="JXXN02002532">
    <property type="protein sequence ID" value="THD22779.1"/>
    <property type="molecule type" value="Genomic_DNA"/>
</dbReference>
<dbReference type="GO" id="GO:0006508">
    <property type="term" value="P:proteolysis"/>
    <property type="evidence" value="ECO:0007669"/>
    <property type="project" value="UniProtKB-KW"/>
</dbReference>
<dbReference type="InterPro" id="IPR027417">
    <property type="entry name" value="P-loop_NTPase"/>
</dbReference>
<dbReference type="AlphaFoldDB" id="A0A4E0R3F8"/>
<sequence length="145" mass="16273">MLRLHLNQLVNLGTEPPKDMLLFAAPNTGKMLRARATANRTGAFFIIVIDSELVQKYAGERAGTVQKWFEFNRRERGRILRFEIDAVGGALLDDEAGSDNKVQRTMLELTNQLHGFDPRGNTKVPMANNRPDTRDPVLVRPVCLG</sequence>
<keyword evidence="1" id="KW-0547">Nucleotide-binding</keyword>
<feature type="domain" description="ATPase AAA-type core" evidence="3">
    <location>
        <begin position="20"/>
        <end position="140"/>
    </location>
</feature>
<evidence type="ECO:0000313" key="4">
    <source>
        <dbReference type="EMBL" id="THD22779.1"/>
    </source>
</evidence>
<gene>
    <name evidence="4" type="ORF">D915_006546</name>
</gene>
<proteinExistence type="predicted"/>
<protein>
    <submittedName>
        <fullName evidence="4">26S protease regulatory subunit 7</fullName>
    </submittedName>
</protein>
<dbReference type="Pfam" id="PF00004">
    <property type="entry name" value="AAA"/>
    <property type="match status" value="1"/>
</dbReference>
<evidence type="ECO:0000256" key="1">
    <source>
        <dbReference type="ARBA" id="ARBA00022741"/>
    </source>
</evidence>
<dbReference type="Gene3D" id="3.40.50.300">
    <property type="entry name" value="P-loop containing nucleotide triphosphate hydrolases"/>
    <property type="match status" value="1"/>
</dbReference>
<keyword evidence="5" id="KW-1185">Reference proteome</keyword>
<name>A0A4E0R3F8_FASHE</name>
<dbReference type="PANTHER" id="PTHR23073">
    <property type="entry name" value="26S PROTEASOME REGULATORY SUBUNIT"/>
    <property type="match status" value="1"/>
</dbReference>
<reference evidence="4" key="1">
    <citation type="submission" date="2019-03" db="EMBL/GenBank/DDBJ databases">
        <title>Improved annotation for the trematode Fasciola hepatica.</title>
        <authorList>
            <person name="Choi Y.-J."/>
            <person name="Martin J."/>
            <person name="Mitreva M."/>
        </authorList>
    </citation>
    <scope>NUCLEOTIDE SEQUENCE [LARGE SCALE GENOMIC DNA]</scope>
</reference>
<dbReference type="InterPro" id="IPR050221">
    <property type="entry name" value="26S_Proteasome_ATPase"/>
</dbReference>
<evidence type="ECO:0000313" key="5">
    <source>
        <dbReference type="Proteomes" id="UP000230066"/>
    </source>
</evidence>
<accession>A0A4E0R3F8</accession>
<dbReference type="Proteomes" id="UP000230066">
    <property type="component" value="Unassembled WGS sequence"/>
</dbReference>
<dbReference type="SUPFAM" id="SSF52540">
    <property type="entry name" value="P-loop containing nucleoside triphosphate hydrolases"/>
    <property type="match status" value="1"/>
</dbReference>
<dbReference type="InterPro" id="IPR003959">
    <property type="entry name" value="ATPase_AAA_core"/>
</dbReference>
<keyword evidence="4" id="KW-0378">Hydrolase</keyword>
<dbReference type="GO" id="GO:0005524">
    <property type="term" value="F:ATP binding"/>
    <property type="evidence" value="ECO:0007669"/>
    <property type="project" value="UniProtKB-KW"/>
</dbReference>
<evidence type="ECO:0000259" key="3">
    <source>
        <dbReference type="Pfam" id="PF00004"/>
    </source>
</evidence>
<evidence type="ECO:0000256" key="2">
    <source>
        <dbReference type="ARBA" id="ARBA00022840"/>
    </source>
</evidence>
<keyword evidence="4" id="KW-0645">Protease</keyword>
<keyword evidence="2" id="KW-0067">ATP-binding</keyword>